<dbReference type="RefSeq" id="WP_097189118.1">
    <property type="nucleotide sequence ID" value="NZ_OBQK01000015.1"/>
</dbReference>
<dbReference type="Proteomes" id="UP000219688">
    <property type="component" value="Unassembled WGS sequence"/>
</dbReference>
<gene>
    <name evidence="2" type="ORF">SAMN05421879_11515</name>
</gene>
<keyword evidence="1" id="KW-0812">Transmembrane</keyword>
<keyword evidence="1" id="KW-1133">Transmembrane helix</keyword>
<sequence length="229" mass="23719">MTFRSPMILLGAGGLAWLLGQALLPDMGLQTPQRYDAVVAARGLEAWSAGLLVVAGCLLVLGALALSRALVDVRGRGSTLIRIGAPMLALGGVWLVAGRAAFNMLFLRVTDDDVPRDVAVRVLDDGGGAEFIPLLLTLPCLLIGPLLLALGLRRAGLASLLPLVLWVVGIGVFLTTEFTVKAGEIAGILSAAAALAVIGWSASRRATSSDSGVAVKVQAMRDSQVTSDR</sequence>
<feature type="transmembrane region" description="Helical" evidence="1">
    <location>
        <begin position="79"/>
        <end position="97"/>
    </location>
</feature>
<evidence type="ECO:0000256" key="1">
    <source>
        <dbReference type="SAM" id="Phobius"/>
    </source>
</evidence>
<dbReference type="AlphaFoldDB" id="A0A285VUC3"/>
<accession>A0A285VUC3</accession>
<keyword evidence="1" id="KW-0472">Membrane</keyword>
<protein>
    <submittedName>
        <fullName evidence="2">Uncharacterized protein</fullName>
    </submittedName>
</protein>
<feature type="transmembrane region" description="Helical" evidence="1">
    <location>
        <begin position="131"/>
        <end position="150"/>
    </location>
</feature>
<organism evidence="2 3">
    <name type="scientific">Ornithinimicrobium cerasi</name>
    <dbReference type="NCBI Taxonomy" id="2248773"/>
    <lineage>
        <taxon>Bacteria</taxon>
        <taxon>Bacillati</taxon>
        <taxon>Actinomycetota</taxon>
        <taxon>Actinomycetes</taxon>
        <taxon>Micrococcales</taxon>
        <taxon>Ornithinimicrobiaceae</taxon>
        <taxon>Ornithinimicrobium</taxon>
    </lineage>
</organism>
<reference evidence="3" key="1">
    <citation type="submission" date="2017-08" db="EMBL/GenBank/DDBJ databases">
        <authorList>
            <person name="Varghese N."/>
            <person name="Submissions S."/>
        </authorList>
    </citation>
    <scope>NUCLEOTIDE SEQUENCE [LARGE SCALE GENOMIC DNA]</scope>
    <source>
        <strain evidence="3">USBA17B2</strain>
    </source>
</reference>
<name>A0A285VUC3_9MICO</name>
<dbReference type="EMBL" id="OBQK01000015">
    <property type="protein sequence ID" value="SOC57680.1"/>
    <property type="molecule type" value="Genomic_DNA"/>
</dbReference>
<keyword evidence="3" id="KW-1185">Reference proteome</keyword>
<feature type="transmembrane region" description="Helical" evidence="1">
    <location>
        <begin position="157"/>
        <end position="176"/>
    </location>
</feature>
<proteinExistence type="predicted"/>
<feature type="transmembrane region" description="Helical" evidence="1">
    <location>
        <begin position="182"/>
        <end position="202"/>
    </location>
</feature>
<evidence type="ECO:0000313" key="2">
    <source>
        <dbReference type="EMBL" id="SOC57680.1"/>
    </source>
</evidence>
<evidence type="ECO:0000313" key="3">
    <source>
        <dbReference type="Proteomes" id="UP000219688"/>
    </source>
</evidence>
<feature type="transmembrane region" description="Helical" evidence="1">
    <location>
        <begin position="46"/>
        <end position="67"/>
    </location>
</feature>